<dbReference type="PANTHER" id="PTHR45670:SF1">
    <property type="entry name" value="E3 UBIQUITIN-PROTEIN LIGASE HECTD1"/>
    <property type="match status" value="1"/>
</dbReference>
<dbReference type="GO" id="GO:0070534">
    <property type="term" value="P:protein K63-linked ubiquitination"/>
    <property type="evidence" value="ECO:0007669"/>
    <property type="project" value="TreeGrafter"/>
</dbReference>
<dbReference type="InterPro" id="IPR000569">
    <property type="entry name" value="HECT_dom"/>
</dbReference>
<dbReference type="Gene3D" id="3.30.2410.10">
    <property type="entry name" value="Hect, E3 ligase catalytic domain"/>
    <property type="match status" value="1"/>
</dbReference>
<evidence type="ECO:0000256" key="1">
    <source>
        <dbReference type="ARBA" id="ARBA00022679"/>
    </source>
</evidence>
<sequence length="342" mass="39078">MNSFRLFSNLCPRNGPKPIGYYVRRAGGLFPAPYPQNCPQLEQVCKLFRFMGTFIAKVLQDGRLVDLPLSKSFLKFLCQSSDYSLNFRDFELLYPIKARFLQQLKKLCDKRREISSDKNLTAKEQRQKLDKLRLSVNGCDIVDCDEAGSYQVEDLGLTFQLNPPSQVCGYEYVDLIENGGSISVQNQNLNDYVELCTDFYLNSGIKLQLQAFKNGFDRVFPMDRLRSFSPEEVQTLISGEQYPRWTAEDIIAHTEPKLGYSKDSPGFLRFVEVLCEMTGEERKSFLQFTTGCSSLPPVDGSDGSYPSVNTCVHYLKLPEYTSKEILKKRLLGAMREKGFHLN</sequence>
<dbReference type="InterPro" id="IPR035983">
    <property type="entry name" value="Hect_E3_ubiquitin_ligase"/>
</dbReference>
<comment type="similarity">
    <text evidence="4">Belongs to the UPL family. K-HECT subfamily.</text>
</comment>
<keyword evidence="1 4" id="KW-0808">Transferase</keyword>
<feature type="active site" description="Glycyl thioester intermediate" evidence="3">
    <location>
        <position position="311"/>
    </location>
</feature>
<dbReference type="AlphaFoldDB" id="A0A915HDQ8"/>
<keyword evidence="6" id="KW-1185">Reference proteome</keyword>
<evidence type="ECO:0000256" key="2">
    <source>
        <dbReference type="ARBA" id="ARBA00022786"/>
    </source>
</evidence>
<comment type="function">
    <text evidence="4">E3 ubiquitin-protein ligase which accepts ubiquitin from an E2 ubiquitin-conjugating enzyme in the form of a thioester and then directly transfers the ubiquitin to targeted substrates.</text>
</comment>
<reference evidence="7" key="1">
    <citation type="submission" date="2022-11" db="UniProtKB">
        <authorList>
            <consortium name="WormBaseParasite"/>
        </authorList>
    </citation>
    <scope>IDENTIFICATION</scope>
</reference>
<dbReference type="WBParaSite" id="nRc.2.0.1.t00196-RA">
    <property type="protein sequence ID" value="nRc.2.0.1.t00196-RA"/>
    <property type="gene ID" value="nRc.2.0.1.g00196"/>
</dbReference>
<dbReference type="SUPFAM" id="SSF56204">
    <property type="entry name" value="Hect, E3 ligase catalytic domain"/>
    <property type="match status" value="1"/>
</dbReference>
<dbReference type="SMART" id="SM00119">
    <property type="entry name" value="HECTc"/>
    <property type="match status" value="1"/>
</dbReference>
<evidence type="ECO:0000256" key="4">
    <source>
        <dbReference type="RuleBase" id="RU369009"/>
    </source>
</evidence>
<evidence type="ECO:0000256" key="3">
    <source>
        <dbReference type="PROSITE-ProRule" id="PRU00104"/>
    </source>
</evidence>
<accession>A0A915HDQ8</accession>
<name>A0A915HDQ8_ROMCU</name>
<evidence type="ECO:0000313" key="6">
    <source>
        <dbReference type="Proteomes" id="UP000887565"/>
    </source>
</evidence>
<feature type="domain" description="HECT" evidence="5">
    <location>
        <begin position="46"/>
        <end position="342"/>
    </location>
</feature>
<organism evidence="6 7">
    <name type="scientific">Romanomermis culicivorax</name>
    <name type="common">Nematode worm</name>
    <dbReference type="NCBI Taxonomy" id="13658"/>
    <lineage>
        <taxon>Eukaryota</taxon>
        <taxon>Metazoa</taxon>
        <taxon>Ecdysozoa</taxon>
        <taxon>Nematoda</taxon>
        <taxon>Enoplea</taxon>
        <taxon>Dorylaimia</taxon>
        <taxon>Mermithida</taxon>
        <taxon>Mermithoidea</taxon>
        <taxon>Mermithidae</taxon>
        <taxon>Romanomermis</taxon>
    </lineage>
</organism>
<dbReference type="Pfam" id="PF00632">
    <property type="entry name" value="HECT"/>
    <property type="match status" value="1"/>
</dbReference>
<dbReference type="Gene3D" id="3.90.1750.10">
    <property type="entry name" value="Hect, E3 ligase catalytic domains"/>
    <property type="match status" value="1"/>
</dbReference>
<dbReference type="GO" id="GO:0061630">
    <property type="term" value="F:ubiquitin protein ligase activity"/>
    <property type="evidence" value="ECO:0007669"/>
    <property type="project" value="UniProtKB-UniRule"/>
</dbReference>
<dbReference type="PROSITE" id="PS50237">
    <property type="entry name" value="HECT"/>
    <property type="match status" value="1"/>
</dbReference>
<evidence type="ECO:0000259" key="5">
    <source>
        <dbReference type="PROSITE" id="PS50237"/>
    </source>
</evidence>
<dbReference type="InterPro" id="IPR045322">
    <property type="entry name" value="HECTD1/TRIP12-like"/>
</dbReference>
<dbReference type="Proteomes" id="UP000887565">
    <property type="component" value="Unplaced"/>
</dbReference>
<dbReference type="OMA" id="CDELCHN"/>
<evidence type="ECO:0000313" key="7">
    <source>
        <dbReference type="WBParaSite" id="nRc.2.0.1.t00196-RA"/>
    </source>
</evidence>
<dbReference type="GO" id="GO:0043161">
    <property type="term" value="P:proteasome-mediated ubiquitin-dependent protein catabolic process"/>
    <property type="evidence" value="ECO:0007669"/>
    <property type="project" value="TreeGrafter"/>
</dbReference>
<dbReference type="PANTHER" id="PTHR45670">
    <property type="entry name" value="E3 UBIQUITIN-PROTEIN LIGASE TRIP12"/>
    <property type="match status" value="1"/>
</dbReference>
<dbReference type="Gene3D" id="3.30.2160.10">
    <property type="entry name" value="Hect, E3 ligase catalytic domain"/>
    <property type="match status" value="1"/>
</dbReference>
<keyword evidence="2 3" id="KW-0833">Ubl conjugation pathway</keyword>
<dbReference type="EC" id="2.3.2.26" evidence="4"/>
<proteinExistence type="inferred from homology"/>
<comment type="catalytic activity">
    <reaction evidence="4">
        <text>S-ubiquitinyl-[E2 ubiquitin-conjugating enzyme]-L-cysteine + [acceptor protein]-L-lysine = [E2 ubiquitin-conjugating enzyme]-L-cysteine + N(6)-ubiquitinyl-[acceptor protein]-L-lysine.</text>
        <dbReference type="EC" id="2.3.2.26"/>
    </reaction>
</comment>
<dbReference type="GO" id="GO:0016607">
    <property type="term" value="C:nuclear speck"/>
    <property type="evidence" value="ECO:0007669"/>
    <property type="project" value="TreeGrafter"/>
</dbReference>
<protein>
    <recommendedName>
        <fullName evidence="4">E3 ubiquitin-protein ligase</fullName>
        <ecNumber evidence="4">2.3.2.26</ecNumber>
    </recommendedName>
</protein>
<comment type="pathway">
    <text evidence="4">Protein modification; protein ubiquitination.</text>
</comment>